<dbReference type="EnsemblPlants" id="ONIVA02G17050.1">
    <property type="protein sequence ID" value="ONIVA02G17050.1"/>
    <property type="gene ID" value="ONIVA02G17050"/>
</dbReference>
<reference evidence="2" key="2">
    <citation type="submission" date="2018-04" db="EMBL/GenBank/DDBJ databases">
        <title>OnivRS2 (Oryza nivara Reference Sequence Version 2).</title>
        <authorList>
            <person name="Zhang J."/>
            <person name="Kudrna D."/>
            <person name="Lee S."/>
            <person name="Talag J."/>
            <person name="Rajasekar S."/>
            <person name="Welchert J."/>
            <person name="Hsing Y.-I."/>
            <person name="Wing R.A."/>
        </authorList>
    </citation>
    <scope>NUCLEOTIDE SEQUENCE [LARGE SCALE GENOMIC DNA]</scope>
    <source>
        <strain evidence="2">SL10</strain>
    </source>
</reference>
<name>A0A0E0G684_ORYNI</name>
<feature type="compositionally biased region" description="Basic residues" evidence="1">
    <location>
        <begin position="100"/>
        <end position="110"/>
    </location>
</feature>
<feature type="compositionally biased region" description="Basic residues" evidence="1">
    <location>
        <begin position="72"/>
        <end position="83"/>
    </location>
</feature>
<reference evidence="2" key="1">
    <citation type="submission" date="2015-04" db="UniProtKB">
        <authorList>
            <consortium name="EnsemblPlants"/>
        </authorList>
    </citation>
    <scope>IDENTIFICATION</scope>
    <source>
        <strain evidence="2">SL10</strain>
    </source>
</reference>
<dbReference type="HOGENOM" id="CLU_2175061_0_0_1"/>
<sequence>MASLHFSLSTAASRRRRLGGGPRHRYAGGPRGRRGRAQRGGPERRHSRMRRGGLGRQSSRARRGGPRWWCGKARRGVPRRRRRGNEVHGSTAVAGCSGGRRPRRGEARRH</sequence>
<dbReference type="AlphaFoldDB" id="A0A0E0G684"/>
<keyword evidence="3" id="KW-1185">Reference proteome</keyword>
<feature type="region of interest" description="Disordered" evidence="1">
    <location>
        <begin position="1"/>
        <end position="110"/>
    </location>
</feature>
<dbReference type="Gramene" id="ONIVA02G17050.1">
    <property type="protein sequence ID" value="ONIVA02G17050.1"/>
    <property type="gene ID" value="ONIVA02G17050"/>
</dbReference>
<feature type="compositionally biased region" description="Polar residues" evidence="1">
    <location>
        <begin position="1"/>
        <end position="12"/>
    </location>
</feature>
<feature type="compositionally biased region" description="Basic residues" evidence="1">
    <location>
        <begin position="45"/>
        <end position="65"/>
    </location>
</feature>
<dbReference type="Proteomes" id="UP000006591">
    <property type="component" value="Chromosome 2"/>
</dbReference>
<protein>
    <submittedName>
        <fullName evidence="2">Uncharacterized protein</fullName>
    </submittedName>
</protein>
<organism evidence="2">
    <name type="scientific">Oryza nivara</name>
    <name type="common">Indian wild rice</name>
    <name type="synonym">Oryza sativa f. spontanea</name>
    <dbReference type="NCBI Taxonomy" id="4536"/>
    <lineage>
        <taxon>Eukaryota</taxon>
        <taxon>Viridiplantae</taxon>
        <taxon>Streptophyta</taxon>
        <taxon>Embryophyta</taxon>
        <taxon>Tracheophyta</taxon>
        <taxon>Spermatophyta</taxon>
        <taxon>Magnoliopsida</taxon>
        <taxon>Liliopsida</taxon>
        <taxon>Poales</taxon>
        <taxon>Poaceae</taxon>
        <taxon>BOP clade</taxon>
        <taxon>Oryzoideae</taxon>
        <taxon>Oryzeae</taxon>
        <taxon>Oryzinae</taxon>
        <taxon>Oryza</taxon>
    </lineage>
</organism>
<evidence type="ECO:0000256" key="1">
    <source>
        <dbReference type="SAM" id="MobiDB-lite"/>
    </source>
</evidence>
<evidence type="ECO:0000313" key="3">
    <source>
        <dbReference type="Proteomes" id="UP000006591"/>
    </source>
</evidence>
<evidence type="ECO:0000313" key="2">
    <source>
        <dbReference type="EnsemblPlants" id="ONIVA02G17050.1"/>
    </source>
</evidence>
<feature type="compositionally biased region" description="Basic residues" evidence="1">
    <location>
        <begin position="13"/>
        <end position="37"/>
    </location>
</feature>
<accession>A0A0E0G684</accession>
<proteinExistence type="predicted"/>